<accession>A0A414NZI8</accession>
<gene>
    <name evidence="1" type="ORF">DW674_00680</name>
</gene>
<name>A0A414NZI8_9FIRM</name>
<dbReference type="OrthoDB" id="9931459at2"/>
<dbReference type="Proteomes" id="UP000283442">
    <property type="component" value="Unassembled WGS sequence"/>
</dbReference>
<dbReference type="AlphaFoldDB" id="A0A414NZI8"/>
<protein>
    <submittedName>
        <fullName evidence="1">Uncharacterized protein</fullName>
    </submittedName>
</protein>
<proteinExistence type="predicted"/>
<evidence type="ECO:0000313" key="1">
    <source>
        <dbReference type="EMBL" id="RHF53411.1"/>
    </source>
</evidence>
<organism evidence="1 2">
    <name type="scientific">Mitsuokella multacida</name>
    <dbReference type="NCBI Taxonomy" id="52226"/>
    <lineage>
        <taxon>Bacteria</taxon>
        <taxon>Bacillati</taxon>
        <taxon>Bacillota</taxon>
        <taxon>Negativicutes</taxon>
        <taxon>Selenomonadales</taxon>
        <taxon>Selenomonadaceae</taxon>
        <taxon>Mitsuokella</taxon>
    </lineage>
</organism>
<dbReference type="EMBL" id="QRHE01000001">
    <property type="protein sequence ID" value="RHF53411.1"/>
    <property type="molecule type" value="Genomic_DNA"/>
</dbReference>
<reference evidence="1 2" key="1">
    <citation type="submission" date="2018-08" db="EMBL/GenBank/DDBJ databases">
        <title>A genome reference for cultivated species of the human gut microbiota.</title>
        <authorList>
            <person name="Zou Y."/>
            <person name="Xue W."/>
            <person name="Luo G."/>
        </authorList>
    </citation>
    <scope>NUCLEOTIDE SEQUENCE [LARGE SCALE GENOMIC DNA]</scope>
    <source>
        <strain evidence="1 2">AM25-21AC</strain>
    </source>
</reference>
<comment type="caution">
    <text evidence="1">The sequence shown here is derived from an EMBL/GenBank/DDBJ whole genome shotgun (WGS) entry which is preliminary data.</text>
</comment>
<dbReference type="RefSeq" id="WP_118174420.1">
    <property type="nucleotide sequence ID" value="NZ_JAQEAO010000035.1"/>
</dbReference>
<evidence type="ECO:0000313" key="2">
    <source>
        <dbReference type="Proteomes" id="UP000283442"/>
    </source>
</evidence>
<sequence>MDNVNLGQHGCMQAVAGLLHIGMREPFSIEGVADTRFFFSEDGLYAVRMAADAPEMTMAEMQDEAVLDKEHLCDLLSGAACIHMEPFVPVEPDYYYYMADDEAVHGRNWHGTFVDYAHAAAGNCFRTEEEVLRGLPQLTEKLREAYRAARGISAQQQAEDHDEMSLFDN</sequence>